<dbReference type="SUPFAM" id="SSF53098">
    <property type="entry name" value="Ribonuclease H-like"/>
    <property type="match status" value="1"/>
</dbReference>
<reference evidence="4 5" key="1">
    <citation type="submission" date="2019-08" db="EMBL/GenBank/DDBJ databases">
        <title>Draft genome sequences of two oriental melons (Cucumis melo L. var makuwa).</title>
        <authorList>
            <person name="Kwon S.-Y."/>
        </authorList>
    </citation>
    <scope>NUCLEOTIDE SEQUENCE [LARGE SCALE GENOMIC DNA]</scope>
    <source>
        <strain evidence="5">cv. Chang Bougi</strain>
        <strain evidence="4">cv. SW 3</strain>
        <tissue evidence="2">Leaf</tissue>
    </source>
</reference>
<dbReference type="InterPro" id="IPR012337">
    <property type="entry name" value="RNaseH-like_sf"/>
</dbReference>
<dbReference type="Gene3D" id="3.10.10.10">
    <property type="entry name" value="HIV Type 1 Reverse Transcriptase, subunit A, domain 1"/>
    <property type="match status" value="1"/>
</dbReference>
<keyword evidence="1" id="KW-0732">Signal</keyword>
<feature type="signal peptide" evidence="1">
    <location>
        <begin position="1"/>
        <end position="22"/>
    </location>
</feature>
<dbReference type="InterPro" id="IPR043502">
    <property type="entry name" value="DNA/RNA_pol_sf"/>
</dbReference>
<evidence type="ECO:0000313" key="4">
    <source>
        <dbReference type="Proteomes" id="UP000321393"/>
    </source>
</evidence>
<name>A0A5A7UZF8_CUCMM</name>
<dbReference type="InterPro" id="IPR053134">
    <property type="entry name" value="RNA-dir_DNA_polymerase"/>
</dbReference>
<dbReference type="AlphaFoldDB" id="A0A5A7UZF8"/>
<dbReference type="Gene3D" id="3.30.420.10">
    <property type="entry name" value="Ribonuclease H-like superfamily/Ribonuclease H"/>
    <property type="match status" value="1"/>
</dbReference>
<evidence type="ECO:0000313" key="5">
    <source>
        <dbReference type="Proteomes" id="UP000321947"/>
    </source>
</evidence>
<comment type="caution">
    <text evidence="2">The sequence shown here is derived from an EMBL/GenBank/DDBJ whole genome shotgun (WGS) entry which is preliminary data.</text>
</comment>
<evidence type="ECO:0000313" key="2">
    <source>
        <dbReference type="EMBL" id="KAA0058909.1"/>
    </source>
</evidence>
<dbReference type="PANTHER" id="PTHR24559:SF457">
    <property type="entry name" value="RNA-DIRECTED DNA POLYMERASE HOMOLOG"/>
    <property type="match status" value="1"/>
</dbReference>
<accession>A0A5A7UZF8</accession>
<dbReference type="InterPro" id="IPR043128">
    <property type="entry name" value="Rev_trsase/Diguanyl_cyclase"/>
</dbReference>
<dbReference type="EMBL" id="SSTE01006658">
    <property type="protein sequence ID" value="KAA0058909.1"/>
    <property type="molecule type" value="Genomic_DNA"/>
</dbReference>
<evidence type="ECO:0000313" key="3">
    <source>
        <dbReference type="EMBL" id="TYK23717.1"/>
    </source>
</evidence>
<organism evidence="2 4">
    <name type="scientific">Cucumis melo var. makuwa</name>
    <name type="common">Oriental melon</name>
    <dbReference type="NCBI Taxonomy" id="1194695"/>
    <lineage>
        <taxon>Eukaryota</taxon>
        <taxon>Viridiplantae</taxon>
        <taxon>Streptophyta</taxon>
        <taxon>Embryophyta</taxon>
        <taxon>Tracheophyta</taxon>
        <taxon>Spermatophyta</taxon>
        <taxon>Magnoliopsida</taxon>
        <taxon>eudicotyledons</taxon>
        <taxon>Gunneridae</taxon>
        <taxon>Pentapetalae</taxon>
        <taxon>rosids</taxon>
        <taxon>fabids</taxon>
        <taxon>Cucurbitales</taxon>
        <taxon>Cucurbitaceae</taxon>
        <taxon>Benincaseae</taxon>
        <taxon>Cucumis</taxon>
    </lineage>
</organism>
<sequence length="464" mass="53555">MSSWVSWSFLSFLICCDWVSWRMDCFFYSYQLQALVEGGFCVHGCGKIQVFVGRVINLGTLEEVKEVRISTLASEQDQSDLVTVLHEFKDIFAWSYHDMSDLDTEIVTHRLPLKPELTKYPIWVANIVPVPKKDEKVRMCVNYRDLNQASPKDNFPLPHIDVLIDNTAGFSTFSFMDRFSGYNQIKMAPKDQEKMTFITLWETFYYKSRRHQGGPRQDQGDNGLKAPKTQKEVADALATLSAMFNVAYDEEVQPIRMEKYKTPSYCMSLEREPDGKPEYHDIKHYIAYQEYPLGASENSKSTIRRQHQTCGICHKCQTYADKVHASASPLHVLMAPRPFSMWGLDVIGTIEPKASNGHRFILVAIDYFTKWVEAASYKSITKQLLSRSYERTLYVGAIPFSLAYGFEAVLPVEVEVPFLRVIQEVELDEAKWTQVRYEQLNFIEERRLTALCRGQLNQKKIARA</sequence>
<dbReference type="InterPro" id="IPR036397">
    <property type="entry name" value="RNaseH_sf"/>
</dbReference>
<dbReference type="CDD" id="cd01647">
    <property type="entry name" value="RT_LTR"/>
    <property type="match status" value="1"/>
</dbReference>
<dbReference type="Proteomes" id="UP000321947">
    <property type="component" value="Unassembled WGS sequence"/>
</dbReference>
<dbReference type="GO" id="GO:0003676">
    <property type="term" value="F:nucleic acid binding"/>
    <property type="evidence" value="ECO:0007669"/>
    <property type="project" value="InterPro"/>
</dbReference>
<gene>
    <name evidence="3" type="ORF">E5676_scaffold1607G00300</name>
    <name evidence="2" type="ORF">E6C27_scaffold98G00760</name>
</gene>
<dbReference type="EMBL" id="SSTD01004395">
    <property type="protein sequence ID" value="TYK23717.1"/>
    <property type="molecule type" value="Genomic_DNA"/>
</dbReference>
<protein>
    <submittedName>
        <fullName evidence="2">Uncharacterized protein</fullName>
    </submittedName>
</protein>
<feature type="chain" id="PRO_5042722302" evidence="1">
    <location>
        <begin position="23"/>
        <end position="464"/>
    </location>
</feature>
<dbReference type="OrthoDB" id="1724165at2759"/>
<dbReference type="PANTHER" id="PTHR24559">
    <property type="entry name" value="TRANSPOSON TY3-I GAG-POL POLYPROTEIN"/>
    <property type="match status" value="1"/>
</dbReference>
<dbReference type="Proteomes" id="UP000321393">
    <property type="component" value="Unassembled WGS sequence"/>
</dbReference>
<dbReference type="STRING" id="1194695.A0A5A7UZF8"/>
<dbReference type="SUPFAM" id="SSF56672">
    <property type="entry name" value="DNA/RNA polymerases"/>
    <property type="match status" value="1"/>
</dbReference>
<proteinExistence type="predicted"/>
<evidence type="ECO:0000256" key="1">
    <source>
        <dbReference type="SAM" id="SignalP"/>
    </source>
</evidence>
<dbReference type="Gene3D" id="3.30.70.270">
    <property type="match status" value="1"/>
</dbReference>